<sequence length="271" mass="31186">MATRLFEDRAHAAIYQKYRFSPQENLQSVIFSYLEEKRVSPGQLAVDVGCGSGQSTRMLAKHFEKVVGTDISEAQIEEARRAPQPPNVSYLVCPAEDLPFEDGSVDLVTAFAAVHWFDGPRFLREVDRVLKPSGCVVFSSYNRHMQLCYKDCTDELTEIFREIQDQLFTFRNEKIKLVENDYQEIFDSLPFQEKQRMTDIFDKIPLSVADIIGYIQSLSPYRLYLEAQPEEAKSLLQNTERRFLETMGVSSRDTQLELRTKHICILGCKSS</sequence>
<dbReference type="GO" id="GO:0008757">
    <property type="term" value="F:S-adenosylmethionine-dependent methyltransferase activity"/>
    <property type="evidence" value="ECO:0007669"/>
    <property type="project" value="InterPro"/>
</dbReference>
<dbReference type="EMBL" id="OX395141">
    <property type="protein sequence ID" value="CAI5795017.1"/>
    <property type="molecule type" value="Genomic_DNA"/>
</dbReference>
<comment type="similarity">
    <text evidence="1">Belongs to the methyltransferase superfamily.</text>
</comment>
<dbReference type="InterPro" id="IPR029063">
    <property type="entry name" value="SAM-dependent_MTases_sf"/>
</dbReference>
<feature type="domain" description="Methyltransferase type 11" evidence="4">
    <location>
        <begin position="46"/>
        <end position="138"/>
    </location>
</feature>
<name>A0AA35LEW1_9SAUR</name>
<evidence type="ECO:0000259" key="4">
    <source>
        <dbReference type="Pfam" id="PF08241"/>
    </source>
</evidence>
<reference evidence="5" key="1">
    <citation type="submission" date="2022-12" db="EMBL/GenBank/DDBJ databases">
        <authorList>
            <person name="Alioto T."/>
            <person name="Alioto T."/>
            <person name="Gomez Garrido J."/>
        </authorList>
    </citation>
    <scope>NUCLEOTIDE SEQUENCE</scope>
</reference>
<dbReference type="InterPro" id="IPR013216">
    <property type="entry name" value="Methyltransf_11"/>
</dbReference>
<evidence type="ECO:0000313" key="5">
    <source>
        <dbReference type="EMBL" id="CAI5795017.1"/>
    </source>
</evidence>
<organism evidence="5 6">
    <name type="scientific">Podarcis lilfordi</name>
    <name type="common">Lilford's wall lizard</name>
    <dbReference type="NCBI Taxonomy" id="74358"/>
    <lineage>
        <taxon>Eukaryota</taxon>
        <taxon>Metazoa</taxon>
        <taxon>Chordata</taxon>
        <taxon>Craniata</taxon>
        <taxon>Vertebrata</taxon>
        <taxon>Euteleostomi</taxon>
        <taxon>Lepidosauria</taxon>
        <taxon>Squamata</taxon>
        <taxon>Bifurcata</taxon>
        <taxon>Unidentata</taxon>
        <taxon>Episquamata</taxon>
        <taxon>Laterata</taxon>
        <taxon>Lacertibaenia</taxon>
        <taxon>Lacertidae</taxon>
        <taxon>Podarcis</taxon>
    </lineage>
</organism>
<dbReference type="PANTHER" id="PTHR44942">
    <property type="entry name" value="METHYLTRANSF_11 DOMAIN-CONTAINING PROTEIN"/>
    <property type="match status" value="1"/>
</dbReference>
<accession>A0AA35LEW1</accession>
<dbReference type="Gene3D" id="3.40.50.150">
    <property type="entry name" value="Vaccinia Virus protein VP39"/>
    <property type="match status" value="1"/>
</dbReference>
<dbReference type="AlphaFoldDB" id="A0AA35LEW1"/>
<dbReference type="GO" id="GO:0032259">
    <property type="term" value="P:methylation"/>
    <property type="evidence" value="ECO:0007669"/>
    <property type="project" value="UniProtKB-KW"/>
</dbReference>
<dbReference type="CDD" id="cd02440">
    <property type="entry name" value="AdoMet_MTases"/>
    <property type="match status" value="1"/>
</dbReference>
<dbReference type="Proteomes" id="UP001178461">
    <property type="component" value="Chromosome 15"/>
</dbReference>
<proteinExistence type="inferred from homology"/>
<evidence type="ECO:0000313" key="6">
    <source>
        <dbReference type="Proteomes" id="UP001178461"/>
    </source>
</evidence>
<gene>
    <name evidence="5" type="ORF">PODLI_1B043572</name>
</gene>
<keyword evidence="2 5" id="KW-0489">Methyltransferase</keyword>
<protein>
    <submittedName>
        <fullName evidence="5">Methyltransferase DDB_G0268948</fullName>
    </submittedName>
</protein>
<dbReference type="FunFam" id="3.40.50.150:FF:000370">
    <property type="entry name" value="Si:ch211-93g23.2"/>
    <property type="match status" value="1"/>
</dbReference>
<keyword evidence="6" id="KW-1185">Reference proteome</keyword>
<keyword evidence="3" id="KW-0808">Transferase</keyword>
<dbReference type="PANTHER" id="PTHR44942:SF4">
    <property type="entry name" value="METHYLTRANSFERASE TYPE 11 DOMAIN-CONTAINING PROTEIN"/>
    <property type="match status" value="1"/>
</dbReference>
<evidence type="ECO:0000256" key="2">
    <source>
        <dbReference type="ARBA" id="ARBA00022603"/>
    </source>
</evidence>
<dbReference type="SUPFAM" id="SSF53335">
    <property type="entry name" value="S-adenosyl-L-methionine-dependent methyltransferases"/>
    <property type="match status" value="1"/>
</dbReference>
<evidence type="ECO:0000256" key="1">
    <source>
        <dbReference type="ARBA" id="ARBA00008361"/>
    </source>
</evidence>
<evidence type="ECO:0000256" key="3">
    <source>
        <dbReference type="ARBA" id="ARBA00022679"/>
    </source>
</evidence>
<dbReference type="InterPro" id="IPR051052">
    <property type="entry name" value="Diverse_substrate_MTase"/>
</dbReference>
<dbReference type="Pfam" id="PF08241">
    <property type="entry name" value="Methyltransf_11"/>
    <property type="match status" value="1"/>
</dbReference>